<gene>
    <name evidence="1" type="ORF">CCMP2556_LOCUS28659</name>
</gene>
<proteinExistence type="predicted"/>
<protein>
    <submittedName>
        <fullName evidence="1">Uncharacterized protein</fullName>
    </submittedName>
</protein>
<accession>A0ABP0N515</accession>
<comment type="caution">
    <text evidence="1">The sequence shown here is derived from an EMBL/GenBank/DDBJ whole genome shotgun (WGS) entry which is preliminary data.</text>
</comment>
<name>A0ABP0N515_9DINO</name>
<evidence type="ECO:0000313" key="2">
    <source>
        <dbReference type="Proteomes" id="UP001642484"/>
    </source>
</evidence>
<sequence length="109" mass="11520">MRIENGHMVVVYRNIPCCSASSLFSLAMAPTDGQGRTRPRLGSGGHAMAVTRVLRTPLQADASTLEEEWTGQGGGKVGRRCSLPSSVLPQPQLHCVSAPHHVPGAMAMS</sequence>
<organism evidence="1 2">
    <name type="scientific">Durusdinium trenchii</name>
    <dbReference type="NCBI Taxonomy" id="1381693"/>
    <lineage>
        <taxon>Eukaryota</taxon>
        <taxon>Sar</taxon>
        <taxon>Alveolata</taxon>
        <taxon>Dinophyceae</taxon>
        <taxon>Suessiales</taxon>
        <taxon>Symbiodiniaceae</taxon>
        <taxon>Durusdinium</taxon>
    </lineage>
</organism>
<keyword evidence="2" id="KW-1185">Reference proteome</keyword>
<dbReference type="EMBL" id="CAXAMN010021342">
    <property type="protein sequence ID" value="CAK9058147.1"/>
    <property type="molecule type" value="Genomic_DNA"/>
</dbReference>
<reference evidence="1 2" key="1">
    <citation type="submission" date="2024-02" db="EMBL/GenBank/DDBJ databases">
        <authorList>
            <person name="Chen Y."/>
            <person name="Shah S."/>
            <person name="Dougan E. K."/>
            <person name="Thang M."/>
            <person name="Chan C."/>
        </authorList>
    </citation>
    <scope>NUCLEOTIDE SEQUENCE [LARGE SCALE GENOMIC DNA]</scope>
</reference>
<dbReference type="Proteomes" id="UP001642484">
    <property type="component" value="Unassembled WGS sequence"/>
</dbReference>
<evidence type="ECO:0000313" key="1">
    <source>
        <dbReference type="EMBL" id="CAK9058147.1"/>
    </source>
</evidence>